<dbReference type="PANTHER" id="PTHR42736">
    <property type="entry name" value="PROTEIN-GLUTAMINE GAMMA-GLUTAMYLTRANSFERASE"/>
    <property type="match status" value="1"/>
</dbReference>
<evidence type="ECO:0000259" key="3">
    <source>
        <dbReference type="SMART" id="SM00460"/>
    </source>
</evidence>
<feature type="transmembrane region" description="Helical" evidence="2">
    <location>
        <begin position="693"/>
        <end position="717"/>
    </location>
</feature>
<gene>
    <name evidence="4" type="ORF">CUN49_08600</name>
</gene>
<feature type="transmembrane region" description="Helical" evidence="2">
    <location>
        <begin position="248"/>
        <end position="267"/>
    </location>
</feature>
<evidence type="ECO:0000256" key="1">
    <source>
        <dbReference type="SAM" id="MobiDB-lite"/>
    </source>
</evidence>
<keyword evidence="2" id="KW-1133">Transmembrane helix</keyword>
<feature type="compositionally biased region" description="Low complexity" evidence="1">
    <location>
        <begin position="626"/>
        <end position="636"/>
    </location>
</feature>
<dbReference type="InterPro" id="IPR038765">
    <property type="entry name" value="Papain-like_cys_pep_sf"/>
</dbReference>
<keyword evidence="2" id="KW-0472">Membrane</keyword>
<feature type="compositionally biased region" description="Pro residues" evidence="1">
    <location>
        <begin position="653"/>
        <end position="682"/>
    </location>
</feature>
<evidence type="ECO:0000313" key="5">
    <source>
        <dbReference type="Proteomes" id="UP000229681"/>
    </source>
</evidence>
<dbReference type="Pfam" id="PF01841">
    <property type="entry name" value="Transglut_core"/>
    <property type="match status" value="1"/>
</dbReference>
<feature type="transmembrane region" description="Helical" evidence="2">
    <location>
        <begin position="72"/>
        <end position="94"/>
    </location>
</feature>
<feature type="transmembrane region" description="Helical" evidence="2">
    <location>
        <begin position="211"/>
        <end position="227"/>
    </location>
</feature>
<dbReference type="Proteomes" id="UP000229681">
    <property type="component" value="Unassembled WGS sequence"/>
</dbReference>
<feature type="region of interest" description="Disordered" evidence="1">
    <location>
        <begin position="619"/>
        <end position="682"/>
    </location>
</feature>
<dbReference type="AlphaFoldDB" id="A0A2M8PE64"/>
<comment type="caution">
    <text evidence="4">The sequence shown here is derived from an EMBL/GenBank/DDBJ whole genome shotgun (WGS) entry which is preliminary data.</text>
</comment>
<accession>A0A2M8PE64</accession>
<dbReference type="Gene3D" id="3.10.620.30">
    <property type="match status" value="1"/>
</dbReference>
<dbReference type="SMART" id="SM00460">
    <property type="entry name" value="TGc"/>
    <property type="match status" value="1"/>
</dbReference>
<proteinExistence type="predicted"/>
<evidence type="ECO:0000313" key="4">
    <source>
        <dbReference type="EMBL" id="PJF35822.1"/>
    </source>
</evidence>
<feature type="transmembrane region" description="Helical" evidence="2">
    <location>
        <begin position="101"/>
        <end position="122"/>
    </location>
</feature>
<feature type="domain" description="Transglutaminase-like" evidence="3">
    <location>
        <begin position="536"/>
        <end position="607"/>
    </location>
</feature>
<dbReference type="PANTHER" id="PTHR42736:SF1">
    <property type="entry name" value="PROTEIN-GLUTAMINE GAMMA-GLUTAMYLTRANSFERASE"/>
    <property type="match status" value="1"/>
</dbReference>
<dbReference type="InterPro" id="IPR052901">
    <property type="entry name" value="Bact_TGase-like"/>
</dbReference>
<organism evidence="4 5">
    <name type="scientific">Candidatus Thermofonsia Clade 1 bacterium</name>
    <dbReference type="NCBI Taxonomy" id="2364210"/>
    <lineage>
        <taxon>Bacteria</taxon>
        <taxon>Bacillati</taxon>
        <taxon>Chloroflexota</taxon>
        <taxon>Candidatus Thermofontia</taxon>
        <taxon>Candidatus Thermofonsia Clade 1</taxon>
    </lineage>
</organism>
<reference evidence="4 5" key="1">
    <citation type="submission" date="2017-11" db="EMBL/GenBank/DDBJ databases">
        <title>Evolution of Phototrophy in the Chloroflexi Phylum Driven by Horizontal Gene Transfer.</title>
        <authorList>
            <person name="Ward L.M."/>
            <person name="Hemp J."/>
            <person name="Shih P.M."/>
            <person name="Mcglynn S.E."/>
            <person name="Fischer W."/>
        </authorList>
    </citation>
    <scope>NUCLEOTIDE SEQUENCE [LARGE SCALE GENOMIC DNA]</scope>
    <source>
        <strain evidence="4">JP3_13</strain>
    </source>
</reference>
<protein>
    <recommendedName>
        <fullName evidence="3">Transglutaminase-like domain-containing protein</fullName>
    </recommendedName>
</protein>
<dbReference type="Pfam" id="PF13559">
    <property type="entry name" value="DUF4129"/>
    <property type="match status" value="1"/>
</dbReference>
<keyword evidence="2" id="KW-0812">Transmembrane</keyword>
<name>A0A2M8PE64_9CHLR</name>
<sequence length="822" mass="91900">MRKQTLRYPARAPRRFDWAIFRRRLRNSLRRIFARGDFSTLIIACALIVLPALAMNQTLRFAAEFAVQSGSWAVSLDQIVPVVILSVIFGFLLARSRYGELLAMLLSSIYGLGTVLTVQFFAADGGIVERLYAVMARFIGALQNAFTEGVGLDPFLLLLVLSVLFWFLGHNTAWHLFRLERVWRAILPPGIVLIMNSVYNTDPSSSYDGYIILYLFLSLLLLIRSHIDAREYDWYVARLAFRSSVRRWVFRLGGLVTAAALLLAWALPTGNAQENARRFQDFLNQETLSRLMEIANRLFGSLEGQGPVTANYFGGDQLQLGGPINLGNQIVMAVDAPIGLRYYWKSSTFDTYQNGRWTTTANAEQQIGSGGITLSHMPVQAGARREITQRFVITMGASRLVYAAPQLKTIRLPVRIQLDFVERGSGISDPLTLWAGEPLLRGTQYSAISSVSVADAETLRRAGTQYPSWVVNKYLQVPPEITQRTRDLAQQIVRAANAQTPYDKAKAIETWLRQNIAYQEALGDPPIGRDPVDWMLFERREAYCTYYASAMIMMLRSQGVPARMAAGFSQGIYDPVNQYFVVRERDAHTWVEVYFPNIGWVEFEPTAAQSVINRAEIEIIPPTQTPSPTATSTPTFTPTPTPTEPSGNIAEPLPLPPPLVSATPSPTPSPTPTPTAEPPPLTPLELPPLVTDFLSNLLIIAAAIALLSFGGVTWIWWLEYRGLDRLSPIGRAYARLERAARQLGVPLGVGDTALERGKRTARALQEEGQPIMTITDAYITERYAPRPPDIAEEKQVESAWRRVRRALLKYWLRRKPTPPAAE</sequence>
<dbReference type="InterPro" id="IPR025403">
    <property type="entry name" value="TgpA-like_C"/>
</dbReference>
<feature type="transmembrane region" description="Helical" evidence="2">
    <location>
        <begin position="181"/>
        <end position="199"/>
    </location>
</feature>
<dbReference type="SUPFAM" id="SSF54001">
    <property type="entry name" value="Cysteine proteinases"/>
    <property type="match status" value="1"/>
</dbReference>
<evidence type="ECO:0000256" key="2">
    <source>
        <dbReference type="SAM" id="Phobius"/>
    </source>
</evidence>
<feature type="transmembrane region" description="Helical" evidence="2">
    <location>
        <begin position="150"/>
        <end position="169"/>
    </location>
</feature>
<dbReference type="InterPro" id="IPR002931">
    <property type="entry name" value="Transglutaminase-like"/>
</dbReference>
<dbReference type="EMBL" id="PGTM01000107">
    <property type="protein sequence ID" value="PJF35822.1"/>
    <property type="molecule type" value="Genomic_DNA"/>
</dbReference>